<feature type="domain" description="DUF5629" evidence="1">
    <location>
        <begin position="7"/>
        <end position="104"/>
    </location>
</feature>
<reference evidence="2 3" key="1">
    <citation type="submission" date="2020-12" db="EMBL/GenBank/DDBJ databases">
        <title>Pseudomonas schmalbachii sp. nov. isolated from millipede gut.</title>
        <authorList>
            <person name="Shelomi M."/>
        </authorList>
    </citation>
    <scope>NUCLEOTIDE SEQUENCE [LARGE SCALE GENOMIC DNA]</scope>
    <source>
        <strain evidence="2 3">Milli4</strain>
    </source>
</reference>
<proteinExistence type="predicted"/>
<gene>
    <name evidence="2" type="ORF">JFY56_06735</name>
</gene>
<dbReference type="Pfam" id="PF18629">
    <property type="entry name" value="DUF5629"/>
    <property type="match status" value="1"/>
</dbReference>
<evidence type="ECO:0000313" key="2">
    <source>
        <dbReference type="EMBL" id="MBO3274914.1"/>
    </source>
</evidence>
<name>A0ABS3TMM3_9PSED</name>
<sequence length="111" mass="12576">MHSENLYLLDQLETADMLQIDGLHAFQFELNEALLDQADAAAELGQPFASDEEVLRIESMDGRDRRVWRFSYNEVMEAVYAQEEGFWTLLSAGTEHRLFCLGAVSATGDDE</sequence>
<dbReference type="EMBL" id="JAELYA010000002">
    <property type="protein sequence ID" value="MBO3274914.1"/>
    <property type="molecule type" value="Genomic_DNA"/>
</dbReference>
<accession>A0ABS3TMM3</accession>
<keyword evidence="3" id="KW-1185">Reference proteome</keyword>
<dbReference type="Proteomes" id="UP000669060">
    <property type="component" value="Unassembled WGS sequence"/>
</dbReference>
<evidence type="ECO:0000259" key="1">
    <source>
        <dbReference type="Pfam" id="PF18629"/>
    </source>
</evidence>
<dbReference type="InterPro" id="IPR041081">
    <property type="entry name" value="DUF5629"/>
</dbReference>
<organism evidence="2 3">
    <name type="scientific">Pseudomonas schmalbachii</name>
    <dbReference type="NCBI Taxonomy" id="2816993"/>
    <lineage>
        <taxon>Bacteria</taxon>
        <taxon>Pseudomonadati</taxon>
        <taxon>Pseudomonadota</taxon>
        <taxon>Gammaproteobacteria</taxon>
        <taxon>Pseudomonadales</taxon>
        <taxon>Pseudomonadaceae</taxon>
        <taxon>Pseudomonas</taxon>
    </lineage>
</organism>
<protein>
    <submittedName>
        <fullName evidence="2">DUF5629 family protein</fullName>
    </submittedName>
</protein>
<dbReference type="RefSeq" id="WP_208312761.1">
    <property type="nucleotide sequence ID" value="NZ_JAELYA010000002.1"/>
</dbReference>
<evidence type="ECO:0000313" key="3">
    <source>
        <dbReference type="Proteomes" id="UP000669060"/>
    </source>
</evidence>
<comment type="caution">
    <text evidence="2">The sequence shown here is derived from an EMBL/GenBank/DDBJ whole genome shotgun (WGS) entry which is preliminary data.</text>
</comment>
<dbReference type="Gene3D" id="2.30.29.190">
    <property type="match status" value="1"/>
</dbReference>